<dbReference type="EMBL" id="VLXZ01000002">
    <property type="protein sequence ID" value="TSB47759.1"/>
    <property type="molecule type" value="Genomic_DNA"/>
</dbReference>
<dbReference type="OrthoDB" id="2966241at2"/>
<reference evidence="1 2" key="1">
    <citation type="submission" date="2019-07" db="EMBL/GenBank/DDBJ databases">
        <authorList>
            <person name="Park Y.J."/>
            <person name="Jeong S.E."/>
            <person name="Jung H.S."/>
        </authorList>
    </citation>
    <scope>NUCLEOTIDE SEQUENCE [LARGE SCALE GENOMIC DNA]</scope>
    <source>
        <strain evidence="2">P16(2019)</strain>
    </source>
</reference>
<name>A0A554A238_9BACI</name>
<keyword evidence="2" id="KW-1185">Reference proteome</keyword>
<gene>
    <name evidence="1" type="ORF">FN960_04375</name>
</gene>
<dbReference type="AlphaFoldDB" id="A0A554A238"/>
<accession>A0A554A238</accession>
<evidence type="ECO:0008006" key="3">
    <source>
        <dbReference type="Google" id="ProtNLM"/>
    </source>
</evidence>
<comment type="caution">
    <text evidence="1">The sequence shown here is derived from an EMBL/GenBank/DDBJ whole genome shotgun (WGS) entry which is preliminary data.</text>
</comment>
<evidence type="ECO:0000313" key="2">
    <source>
        <dbReference type="Proteomes" id="UP000318521"/>
    </source>
</evidence>
<organism evidence="1 2">
    <name type="scientific">Alkalicoccobacillus porphyridii</name>
    <dbReference type="NCBI Taxonomy" id="2597270"/>
    <lineage>
        <taxon>Bacteria</taxon>
        <taxon>Bacillati</taxon>
        <taxon>Bacillota</taxon>
        <taxon>Bacilli</taxon>
        <taxon>Bacillales</taxon>
        <taxon>Bacillaceae</taxon>
        <taxon>Alkalicoccobacillus</taxon>
    </lineage>
</organism>
<dbReference type="Proteomes" id="UP000318521">
    <property type="component" value="Unassembled WGS sequence"/>
</dbReference>
<protein>
    <recommendedName>
        <fullName evidence="3">PD-(D/E)XK nuclease family protein</fullName>
    </recommendedName>
</protein>
<sequence>MITCKKVGDYVDRNNYVNVIGYQFERVHTGIIMWILDTKNSSVSNQTKLLILKRMFKFCENSFPFNEEDIESIHCKPEFSFGRKRKIDLVIEIRLHMGTTKYVVIEMKVDSIPYEKQLSGTVTDFLDTVQVDKENVCFMLMLFGSSQVCKLPNNEDFYVSNVNHIIDLFCDTDITDTIFIDWIASLEEEIKRSQNIIGEMSGMTSIRDLNYWRDRGYRPMFSPFYYLYHQLKLESISPSEWSIYSGNNNPVMNWTPGWNNKMFKGKAVLFYWEFNYQEFVLKVKIDEQSNLLSDELIALRNQVELICMNLDIKHGRRTQNRRQVGEYNSLYKWKFDFLEETFEDIMSQTEKILKKVPQELETFSSKESTV</sequence>
<evidence type="ECO:0000313" key="1">
    <source>
        <dbReference type="EMBL" id="TSB47759.1"/>
    </source>
</evidence>
<proteinExistence type="predicted"/>